<evidence type="ECO:0000256" key="6">
    <source>
        <dbReference type="ARBA" id="ARBA00022989"/>
    </source>
</evidence>
<feature type="transmembrane region" description="Helical" evidence="8">
    <location>
        <begin position="26"/>
        <end position="51"/>
    </location>
</feature>
<accession>A0A1I3WRS3</accession>
<comment type="similarity">
    <text evidence="8">Belongs to the binding-protein-dependent transport system permease family.</text>
</comment>
<keyword evidence="5 8" id="KW-0812">Transmembrane</keyword>
<feature type="domain" description="ABC transmembrane type-1" evidence="9">
    <location>
        <begin position="76"/>
        <end position="277"/>
    </location>
</feature>
<keyword evidence="2 8" id="KW-0813">Transport</keyword>
<gene>
    <name evidence="10" type="ORF">SAMN05216275_11782</name>
</gene>
<proteinExistence type="inferred from homology"/>
<evidence type="ECO:0000313" key="11">
    <source>
        <dbReference type="Proteomes" id="UP000199111"/>
    </source>
</evidence>
<keyword evidence="7 8" id="KW-0472">Membrane</keyword>
<organism evidence="10 11">
    <name type="scientific">Streptosporangium canum</name>
    <dbReference type="NCBI Taxonomy" id="324952"/>
    <lineage>
        <taxon>Bacteria</taxon>
        <taxon>Bacillati</taxon>
        <taxon>Actinomycetota</taxon>
        <taxon>Actinomycetes</taxon>
        <taxon>Streptosporangiales</taxon>
        <taxon>Streptosporangiaceae</taxon>
        <taxon>Streptosporangium</taxon>
    </lineage>
</organism>
<dbReference type="PROSITE" id="PS50928">
    <property type="entry name" value="ABC_TM1"/>
    <property type="match status" value="1"/>
</dbReference>
<feature type="transmembrane region" description="Helical" evidence="8">
    <location>
        <begin position="114"/>
        <end position="138"/>
    </location>
</feature>
<evidence type="ECO:0000256" key="2">
    <source>
        <dbReference type="ARBA" id="ARBA00022448"/>
    </source>
</evidence>
<dbReference type="RefSeq" id="WP_093889201.1">
    <property type="nucleotide sequence ID" value="NZ_FOQY01000017.1"/>
</dbReference>
<dbReference type="Pfam" id="PF00528">
    <property type="entry name" value="BPD_transp_1"/>
    <property type="match status" value="1"/>
</dbReference>
<comment type="subcellular location">
    <subcellularLocation>
        <location evidence="1">Cell inner membrane</location>
        <topology evidence="1">Multi-pass membrane protein</topology>
    </subcellularLocation>
    <subcellularLocation>
        <location evidence="8">Cell membrane</location>
        <topology evidence="8">Multi-pass membrane protein</topology>
    </subcellularLocation>
</comment>
<dbReference type="CDD" id="cd06261">
    <property type="entry name" value="TM_PBP2"/>
    <property type="match status" value="1"/>
</dbReference>
<name>A0A1I3WRS3_9ACTN</name>
<feature type="transmembrane region" description="Helical" evidence="8">
    <location>
        <begin position="71"/>
        <end position="93"/>
    </location>
</feature>
<evidence type="ECO:0000256" key="4">
    <source>
        <dbReference type="ARBA" id="ARBA00022519"/>
    </source>
</evidence>
<reference evidence="11" key="1">
    <citation type="submission" date="2016-10" db="EMBL/GenBank/DDBJ databases">
        <authorList>
            <person name="Varghese N."/>
            <person name="Submissions S."/>
        </authorList>
    </citation>
    <scope>NUCLEOTIDE SEQUENCE [LARGE SCALE GENOMIC DNA]</scope>
    <source>
        <strain evidence="11">CGMCC 4.2126</strain>
    </source>
</reference>
<keyword evidence="6 8" id="KW-1133">Transmembrane helix</keyword>
<evidence type="ECO:0000256" key="5">
    <source>
        <dbReference type="ARBA" id="ARBA00022692"/>
    </source>
</evidence>
<dbReference type="PANTHER" id="PTHR43357:SF4">
    <property type="entry name" value="INNER MEMBRANE ABC TRANSPORTER PERMEASE PROTEIN YDCV"/>
    <property type="match status" value="1"/>
</dbReference>
<evidence type="ECO:0000256" key="8">
    <source>
        <dbReference type="RuleBase" id="RU363032"/>
    </source>
</evidence>
<protein>
    <submittedName>
        <fullName evidence="10">Putative spermidine/putrescine transport system permease protein</fullName>
    </submittedName>
</protein>
<keyword evidence="11" id="KW-1185">Reference proteome</keyword>
<evidence type="ECO:0000256" key="3">
    <source>
        <dbReference type="ARBA" id="ARBA00022475"/>
    </source>
</evidence>
<dbReference type="InterPro" id="IPR000515">
    <property type="entry name" value="MetI-like"/>
</dbReference>
<dbReference type="AlphaFoldDB" id="A0A1I3WRS3"/>
<dbReference type="PANTHER" id="PTHR43357">
    <property type="entry name" value="INNER MEMBRANE ABC TRANSPORTER PERMEASE PROTEIN YDCV"/>
    <property type="match status" value="1"/>
</dbReference>
<dbReference type="EMBL" id="FOQY01000017">
    <property type="protein sequence ID" value="SFK09869.1"/>
    <property type="molecule type" value="Genomic_DNA"/>
</dbReference>
<sequence>MAAIATVPEVAPGPAASRPRPRRVRVWRGIVLGVAALYFLVPMAVSFWFTVHTEGKGLSLGAYTRILSTPGFVSSLLLSLGLAAATIVTVLLLTLPAMLAVRLGAPRLRPALELIATLPLVVPPITYVVGIGTALRGGTEALAATPFWATLIAVQDERFPVVLVLAYVVLTLPFAYRSLDAGLRVIDVRTLVEAARNLGASWPHVLLRVIVPNVRSAIASASFLTLALVLGEYTVAALLGYQTFPVWIVTVSGNDGQLSVALSIISLLLIWLLLLTLSGAGRKRQ</sequence>
<evidence type="ECO:0000256" key="7">
    <source>
        <dbReference type="ARBA" id="ARBA00023136"/>
    </source>
</evidence>
<feature type="transmembrane region" description="Helical" evidence="8">
    <location>
        <begin position="217"/>
        <end position="240"/>
    </location>
</feature>
<dbReference type="InterPro" id="IPR035906">
    <property type="entry name" value="MetI-like_sf"/>
</dbReference>
<dbReference type="Proteomes" id="UP000199111">
    <property type="component" value="Unassembled WGS sequence"/>
</dbReference>
<dbReference type="Gene3D" id="1.10.3720.10">
    <property type="entry name" value="MetI-like"/>
    <property type="match status" value="1"/>
</dbReference>
<dbReference type="GO" id="GO:0055085">
    <property type="term" value="P:transmembrane transport"/>
    <property type="evidence" value="ECO:0007669"/>
    <property type="project" value="InterPro"/>
</dbReference>
<evidence type="ECO:0000313" key="10">
    <source>
        <dbReference type="EMBL" id="SFK09869.1"/>
    </source>
</evidence>
<keyword evidence="3" id="KW-1003">Cell membrane</keyword>
<feature type="transmembrane region" description="Helical" evidence="8">
    <location>
        <begin position="260"/>
        <end position="280"/>
    </location>
</feature>
<keyword evidence="4" id="KW-0997">Cell inner membrane</keyword>
<evidence type="ECO:0000256" key="1">
    <source>
        <dbReference type="ARBA" id="ARBA00004429"/>
    </source>
</evidence>
<dbReference type="GeneID" id="96300498"/>
<dbReference type="SUPFAM" id="SSF161098">
    <property type="entry name" value="MetI-like"/>
    <property type="match status" value="1"/>
</dbReference>
<dbReference type="GO" id="GO:0005886">
    <property type="term" value="C:plasma membrane"/>
    <property type="evidence" value="ECO:0007669"/>
    <property type="project" value="UniProtKB-SubCell"/>
</dbReference>
<evidence type="ECO:0000259" key="9">
    <source>
        <dbReference type="PROSITE" id="PS50928"/>
    </source>
</evidence>
<feature type="transmembrane region" description="Helical" evidence="8">
    <location>
        <begin position="158"/>
        <end position="176"/>
    </location>
</feature>